<reference evidence="4" key="1">
    <citation type="submission" date="2017-04" db="EMBL/GenBank/DDBJ databases">
        <title>Population genomics of picophytoplankton unveils novel chromosome hypervariability.</title>
        <authorList>
            <consortium name="DOE Joint Genome Institute"/>
            <person name="Blanc-Mathieu R."/>
            <person name="Krasovec M."/>
            <person name="Hebrard M."/>
            <person name="Yau S."/>
            <person name="Desgranges E."/>
            <person name="Martin J."/>
            <person name="Schackwitz W."/>
            <person name="Kuo A."/>
            <person name="Salin G."/>
            <person name="Donnadieu C."/>
            <person name="Desdevises Y."/>
            <person name="Sanchez-Ferandin S."/>
            <person name="Moreau H."/>
            <person name="Rivals E."/>
            <person name="Grigoriev I.V."/>
            <person name="Grimsley N."/>
            <person name="Eyre-Walker A."/>
            <person name="Piganeau G."/>
        </authorList>
    </citation>
    <scope>NUCLEOTIDE SEQUENCE [LARGE SCALE GENOMIC DNA]</scope>
    <source>
        <strain evidence="4">RCC 1115</strain>
    </source>
</reference>
<dbReference type="GO" id="GO:0046933">
    <property type="term" value="F:proton-transporting ATP synthase activity, rotational mechanism"/>
    <property type="evidence" value="ECO:0007669"/>
    <property type="project" value="InterPro"/>
</dbReference>
<dbReference type="KEGG" id="ota:OT_ostta03g01130"/>
<dbReference type="Proteomes" id="UP000195557">
    <property type="component" value="Unassembled WGS sequence"/>
</dbReference>
<protein>
    <submittedName>
        <fullName evidence="4">ATP synthase alpha chain, sodium ion specific</fullName>
    </submittedName>
</protein>
<gene>
    <name evidence="4" type="ORF">BE221DRAFT_208514</name>
</gene>
<dbReference type="PANTHER" id="PTHR48082:SF2">
    <property type="entry name" value="ATP SYNTHASE SUBUNIT ALPHA, MITOCHONDRIAL"/>
    <property type="match status" value="1"/>
</dbReference>
<dbReference type="OMA" id="RPMVEEF"/>
<dbReference type="SUPFAM" id="SSF52540">
    <property type="entry name" value="P-loop containing nucleoside triphosphate hydrolases"/>
    <property type="match status" value="1"/>
</dbReference>
<accession>A0A1Y5I2H2</accession>
<dbReference type="Gene3D" id="3.40.50.300">
    <property type="entry name" value="P-loop containing nucleotide triphosphate hydrolases"/>
    <property type="match status" value="1"/>
</dbReference>
<dbReference type="eggNOG" id="KOG1353">
    <property type="taxonomic scope" value="Eukaryota"/>
</dbReference>
<evidence type="ECO:0000259" key="3">
    <source>
        <dbReference type="Pfam" id="PF00006"/>
    </source>
</evidence>
<dbReference type="Gene3D" id="1.20.150.20">
    <property type="entry name" value="ATP synthase alpha/beta chain, C-terminal domain"/>
    <property type="match status" value="1"/>
</dbReference>
<evidence type="ECO:0000313" key="4">
    <source>
        <dbReference type="EMBL" id="OUS43699.1"/>
    </source>
</evidence>
<dbReference type="InterPro" id="IPR000194">
    <property type="entry name" value="ATPase_F1/V1/A1_a/bsu_nucl-bd"/>
</dbReference>
<dbReference type="GO" id="GO:0005524">
    <property type="term" value="F:ATP binding"/>
    <property type="evidence" value="ECO:0007669"/>
    <property type="project" value="InterPro"/>
</dbReference>
<dbReference type="OrthoDB" id="30023at2759"/>
<proteinExistence type="inferred from homology"/>
<dbReference type="AlphaFoldDB" id="A0A1Y5I2H2"/>
<comment type="similarity">
    <text evidence="1">Belongs to the ATPase alpha/beta chains family.</text>
</comment>
<dbReference type="InterPro" id="IPR005294">
    <property type="entry name" value="ATP_synth_F1_asu"/>
</dbReference>
<sequence length="625" mass="67344">MLTLRGSSTTMTAIASTLRQCKRRGERASRWTLRRDASTKIVGRASPPVSPEAEMQTITDEGLFSGTCVRVDAGGVAVLEGMRSAAPPGATVTFGEGGRRGVLLAHREPKTFALMFEEEANGRKKVDAGDGVLGTVGEASKMEFACGPSARWAAGRTVNAFGECLKGERMVTGTDDSSRMMREPPTVEDRKPITTPLVTGVKAVDVLAPLGRGQCMLVSGEPGTGLSELCLTTIAAQKKTGVRCVYAALGAQASRVEEVEKRLEQDGAMEYTTIVTVDKEASEGERYAATCTAFAIAEGARAVGQDVLLVLDDFTGLVNFTKDMSRLAPQLNVAEGTQEEMEEYEGMLISASLAERRRFLGMTLQRVARLNDKLKGGSITLMGVMYHPKGAYKKSFKGGMETSGSGGAVLPNSVESIKGFDSMPSAVQEKLRKALAEKAKAMEHSSSEDDVPEAAFVQTRPMVEEFMSITDGQVFVDSYDPEQGWIISAKDSVSRIGSPGAAGPFRSLNFLQLRLDLMQSDDMGTFGSSGAEKSKLRSRSEAIRGFLKQKQGEVASLAEQTIGLFAIQSGFTNEKTAQEVELMLTQAYVRARETLSEEVEFINKNQSSELSKETADKFTELFKSL</sequence>
<feature type="compositionally biased region" description="Basic and acidic residues" evidence="2">
    <location>
        <begin position="176"/>
        <end position="192"/>
    </location>
</feature>
<organism evidence="4">
    <name type="scientific">Ostreococcus tauri</name>
    <name type="common">Marine green alga</name>
    <dbReference type="NCBI Taxonomy" id="70448"/>
    <lineage>
        <taxon>Eukaryota</taxon>
        <taxon>Viridiplantae</taxon>
        <taxon>Chlorophyta</taxon>
        <taxon>Mamiellophyceae</taxon>
        <taxon>Mamiellales</taxon>
        <taxon>Bathycoccaceae</taxon>
        <taxon>Ostreococcus</taxon>
    </lineage>
</organism>
<dbReference type="GO" id="GO:0043531">
    <property type="term" value="F:ADP binding"/>
    <property type="evidence" value="ECO:0007669"/>
    <property type="project" value="TreeGrafter"/>
</dbReference>
<dbReference type="InterPro" id="IPR038376">
    <property type="entry name" value="ATP_synth_asu_C_sf"/>
</dbReference>
<dbReference type="RefSeq" id="XP_003078022.2">
    <property type="nucleotide sequence ID" value="XM_003077974.2"/>
</dbReference>
<evidence type="ECO:0000256" key="1">
    <source>
        <dbReference type="ARBA" id="ARBA00008936"/>
    </source>
</evidence>
<dbReference type="Pfam" id="PF00006">
    <property type="entry name" value="ATP-synt_ab"/>
    <property type="match status" value="1"/>
</dbReference>
<dbReference type="PANTHER" id="PTHR48082">
    <property type="entry name" value="ATP SYNTHASE SUBUNIT ALPHA, MITOCHONDRIAL"/>
    <property type="match status" value="1"/>
</dbReference>
<evidence type="ECO:0000256" key="2">
    <source>
        <dbReference type="SAM" id="MobiDB-lite"/>
    </source>
</evidence>
<dbReference type="InterPro" id="IPR027417">
    <property type="entry name" value="P-loop_NTPase"/>
</dbReference>
<name>A0A1Y5I2H2_OSTTA</name>
<dbReference type="EMBL" id="KZ155827">
    <property type="protein sequence ID" value="OUS43699.1"/>
    <property type="molecule type" value="Genomic_DNA"/>
</dbReference>
<dbReference type="GO" id="GO:0045259">
    <property type="term" value="C:proton-transporting ATP synthase complex"/>
    <property type="evidence" value="ECO:0007669"/>
    <property type="project" value="InterPro"/>
</dbReference>
<feature type="region of interest" description="Disordered" evidence="2">
    <location>
        <begin position="173"/>
        <end position="192"/>
    </location>
</feature>
<feature type="domain" description="ATPase F1/V1/A1 complex alpha/beta subunit nucleotide-binding" evidence="3">
    <location>
        <begin position="200"/>
        <end position="391"/>
    </location>
</feature>